<dbReference type="Gene3D" id="3.40.605.10">
    <property type="entry name" value="Aldehyde Dehydrogenase, Chain A, domain 1"/>
    <property type="match status" value="1"/>
</dbReference>
<dbReference type="PANTHER" id="PTHR11699">
    <property type="entry name" value="ALDEHYDE DEHYDROGENASE-RELATED"/>
    <property type="match status" value="1"/>
</dbReference>
<dbReference type="InterPro" id="IPR016163">
    <property type="entry name" value="Ald_DH_C"/>
</dbReference>
<reference evidence="1 2" key="1">
    <citation type="submission" date="2024-03" db="EMBL/GenBank/DDBJ databases">
        <title>Aureococcus anophagefferens CCMP1851 and Kratosvirus quantuckense: Draft genome of a second virus-susceptible host strain in the model system.</title>
        <authorList>
            <person name="Chase E."/>
            <person name="Truchon A.R."/>
            <person name="Schepens W."/>
            <person name="Wilhelm S.W."/>
        </authorList>
    </citation>
    <scope>NUCLEOTIDE SEQUENCE [LARGE SCALE GENOMIC DNA]</scope>
    <source>
        <strain evidence="1 2">CCMP1851</strain>
    </source>
</reference>
<dbReference type="Proteomes" id="UP001363151">
    <property type="component" value="Unassembled WGS sequence"/>
</dbReference>
<sequence length="599" mass="62754">MSLVVTVDLVVVAQYACTLLLAYYCVQFGGIFFEWPVARAAVDPALAEAPSGGKTFDLKAHESAGAYGKLDTSVVKCWDPCTLADLGSVPATAPADVVAAVARCRAAQATWANSTFAQRRTLMKIMLRFVVENQATIARVAVRDSGKTLTDAIFGEVLVTCEKLKWLAHSGEAALAPEVRETGSMVWFTKKVHVEYRPLGVIGAIVPWNYPFHNVFNPVSAALMSGNGIVVKVSEYASWSAAGYFGAALRACLAAAGAPEDLVQIVHGYGATGAALVGGGVDKVIFVGSPGVGKKVMEHASKTLTPVVLELGGKDPFVVCDDVDDGDLDRIAQIALRGVFQSMGQNCAGPERFFVGAKAYAGFTKRIKAVADELVVGASNDDATVDCGAVTMGSLSRDRLQALVDDAVAKGAKILSQGKTPPAALEGTSFFPPTVLVDVPMAAKIATEEIFGPIMCVFEATTSDDDAVAKANSCGFGLSSCAFANSSARARRVAARLKAGMSSVNDLEGTTYLSQSLPFGGVGESGFDKFAGPEGLRGLCLTRSVCVDRLGPMRTSIPPPIQYPSKGKGHVFAMGLVELFYGNGLLGKLRGVVKLLKAL</sequence>
<comment type="caution">
    <text evidence="1">The sequence shown here is derived from an EMBL/GenBank/DDBJ whole genome shotgun (WGS) entry which is preliminary data.</text>
</comment>
<dbReference type="InterPro" id="IPR029510">
    <property type="entry name" value="Ald_DH_CS_GLU"/>
</dbReference>
<dbReference type="EMBL" id="JBBJCI010000203">
    <property type="protein sequence ID" value="KAK7241330.1"/>
    <property type="molecule type" value="Genomic_DNA"/>
</dbReference>
<dbReference type="PROSITE" id="PS00070">
    <property type="entry name" value="ALDEHYDE_DEHYDR_CYS"/>
    <property type="match status" value="1"/>
</dbReference>
<dbReference type="Gene3D" id="3.40.309.10">
    <property type="entry name" value="Aldehyde Dehydrogenase, Chain A, domain 2"/>
    <property type="match status" value="1"/>
</dbReference>
<protein>
    <submittedName>
        <fullName evidence="1">Aldehyde dehydrogenase</fullName>
    </submittedName>
</protein>
<dbReference type="InterPro" id="IPR016160">
    <property type="entry name" value="Ald_DH_CS_CYS"/>
</dbReference>
<keyword evidence="2" id="KW-1185">Reference proteome</keyword>
<gene>
    <name evidence="1" type="primary">MSC7</name>
    <name evidence="1" type="ORF">SO694_00050289</name>
</gene>
<dbReference type="InterPro" id="IPR016161">
    <property type="entry name" value="Ald_DH/histidinol_DH"/>
</dbReference>
<organism evidence="1 2">
    <name type="scientific">Aureococcus anophagefferens</name>
    <name type="common">Harmful bloom alga</name>
    <dbReference type="NCBI Taxonomy" id="44056"/>
    <lineage>
        <taxon>Eukaryota</taxon>
        <taxon>Sar</taxon>
        <taxon>Stramenopiles</taxon>
        <taxon>Ochrophyta</taxon>
        <taxon>Pelagophyceae</taxon>
        <taxon>Pelagomonadales</taxon>
        <taxon>Pelagomonadaceae</taxon>
        <taxon>Aureococcus</taxon>
    </lineage>
</organism>
<evidence type="ECO:0000313" key="1">
    <source>
        <dbReference type="EMBL" id="KAK7241330.1"/>
    </source>
</evidence>
<dbReference type="GO" id="GO:0016620">
    <property type="term" value="F:oxidoreductase activity, acting on the aldehyde or oxo group of donors, NAD or NADP as acceptor"/>
    <property type="evidence" value="ECO:0007669"/>
    <property type="project" value="InterPro"/>
</dbReference>
<proteinExistence type="predicted"/>
<evidence type="ECO:0000313" key="2">
    <source>
        <dbReference type="Proteomes" id="UP001363151"/>
    </source>
</evidence>
<dbReference type="InterPro" id="IPR015590">
    <property type="entry name" value="Aldehyde_DH_dom"/>
</dbReference>
<name>A0ABR1FYZ3_AURAN</name>
<dbReference type="PROSITE" id="PS00687">
    <property type="entry name" value="ALDEHYDE_DEHYDR_GLU"/>
    <property type="match status" value="1"/>
</dbReference>
<dbReference type="SUPFAM" id="SSF53720">
    <property type="entry name" value="ALDH-like"/>
    <property type="match status" value="1"/>
</dbReference>
<accession>A0ABR1FYZ3</accession>
<dbReference type="Pfam" id="PF00171">
    <property type="entry name" value="Aldedh"/>
    <property type="match status" value="1"/>
</dbReference>
<dbReference type="KEGG" id="aaf:AURANDRAFT_24936"/>
<dbReference type="InterPro" id="IPR016162">
    <property type="entry name" value="Ald_DH_N"/>
</dbReference>